<reference evidence="12" key="1">
    <citation type="submission" date="2015-05" db="EMBL/GenBank/DDBJ databases">
        <authorList>
            <person name="Fogelqvist Johan"/>
        </authorList>
    </citation>
    <scope>NUCLEOTIDE SEQUENCE [LARGE SCALE GENOMIC DNA]</scope>
</reference>
<dbReference type="InterPro" id="IPR037171">
    <property type="entry name" value="NagB/RpiA_transferase-like"/>
</dbReference>
<comment type="similarity">
    <text evidence="2">Belongs to the glucosamine/galactosamine-6-phosphate isomerase family.</text>
</comment>
<dbReference type="InterPro" id="IPR004547">
    <property type="entry name" value="Glucosamine6P_isomerase"/>
</dbReference>
<dbReference type="HAMAP" id="MF_01241">
    <property type="entry name" value="GlcN6P_deamin"/>
    <property type="match status" value="1"/>
</dbReference>
<dbReference type="GO" id="GO:0005975">
    <property type="term" value="P:carbohydrate metabolic process"/>
    <property type="evidence" value="ECO:0007669"/>
    <property type="project" value="InterPro"/>
</dbReference>
<dbReference type="Proteomes" id="UP000045706">
    <property type="component" value="Unassembled WGS sequence"/>
</dbReference>
<dbReference type="GO" id="GO:0005829">
    <property type="term" value="C:cytosol"/>
    <property type="evidence" value="ECO:0007669"/>
    <property type="project" value="UniProtKB-ARBA"/>
</dbReference>
<dbReference type="PANTHER" id="PTHR11280">
    <property type="entry name" value="GLUCOSAMINE-6-PHOSPHATE ISOMERASE"/>
    <property type="match status" value="1"/>
</dbReference>
<keyword evidence="6" id="KW-0119">Carbohydrate metabolism</keyword>
<feature type="region of interest" description="Disordered" evidence="9">
    <location>
        <begin position="421"/>
        <end position="440"/>
    </location>
</feature>
<proteinExistence type="inferred from homology"/>
<dbReference type="EC" id="3.5.99.6" evidence="3"/>
<dbReference type="InterPro" id="IPR006148">
    <property type="entry name" value="Glc/Gal-6P_isomerase"/>
</dbReference>
<dbReference type="GO" id="GO:0042802">
    <property type="term" value="F:identical protein binding"/>
    <property type="evidence" value="ECO:0007669"/>
    <property type="project" value="TreeGrafter"/>
</dbReference>
<evidence type="ECO:0000256" key="8">
    <source>
        <dbReference type="ARBA" id="ARBA00050047"/>
    </source>
</evidence>
<name>A0A0G4L7A3_VERLO</name>
<comment type="function">
    <text evidence="7">Catalyzes the reversible conversion of alpha-D-glucosamine 6-phosphate (GlcN-6P) into beta-D-fructose 6-phosphate (Fru-6P) and ammonium ion, a regulatory reaction step in de novo uridine diphosphate-N-acetyl-alpha-D-glucosamine (UDP-GlcNAc) biosynthesis via hexosamine pathway.</text>
</comment>
<dbReference type="PANTHER" id="PTHR11280:SF5">
    <property type="entry name" value="GLUCOSAMINE-6-PHOSPHATE ISOMERASE"/>
    <property type="match status" value="1"/>
</dbReference>
<dbReference type="PROSITE" id="PS01161">
    <property type="entry name" value="GLC_GALNAC_ISOMERASE"/>
    <property type="match status" value="1"/>
</dbReference>
<evidence type="ECO:0000256" key="6">
    <source>
        <dbReference type="ARBA" id="ARBA00023277"/>
    </source>
</evidence>
<protein>
    <recommendedName>
        <fullName evidence="4">Glucosamine-6-phosphate deaminase</fullName>
        <ecNumber evidence="3">3.5.99.6</ecNumber>
    </recommendedName>
    <alternativeName>
        <fullName evidence="8">Glucosamine-6-phosphate isomerase</fullName>
    </alternativeName>
</protein>
<evidence type="ECO:0000256" key="3">
    <source>
        <dbReference type="ARBA" id="ARBA00012680"/>
    </source>
</evidence>
<evidence type="ECO:0000256" key="2">
    <source>
        <dbReference type="ARBA" id="ARBA00005526"/>
    </source>
</evidence>
<dbReference type="CDD" id="cd01399">
    <property type="entry name" value="GlcN6P_deaminase"/>
    <property type="match status" value="1"/>
</dbReference>
<dbReference type="GO" id="GO:0004342">
    <property type="term" value="F:glucosamine-6-phosphate deaminase activity"/>
    <property type="evidence" value="ECO:0007669"/>
    <property type="project" value="UniProtKB-EC"/>
</dbReference>
<dbReference type="Pfam" id="PF01182">
    <property type="entry name" value="Glucosamine_iso"/>
    <property type="match status" value="1"/>
</dbReference>
<dbReference type="InterPro" id="IPR018321">
    <property type="entry name" value="Glucosamine6P_isomerase_CS"/>
</dbReference>
<gene>
    <name evidence="11" type="ORF">BN1723_011413</name>
</gene>
<evidence type="ECO:0000259" key="10">
    <source>
        <dbReference type="Pfam" id="PF01182"/>
    </source>
</evidence>
<evidence type="ECO:0000256" key="4">
    <source>
        <dbReference type="ARBA" id="ARBA00017067"/>
    </source>
</evidence>
<dbReference type="Gene3D" id="3.40.50.1360">
    <property type="match status" value="1"/>
</dbReference>
<evidence type="ECO:0000313" key="11">
    <source>
        <dbReference type="EMBL" id="CRK17846.1"/>
    </source>
</evidence>
<evidence type="ECO:0000256" key="5">
    <source>
        <dbReference type="ARBA" id="ARBA00022801"/>
    </source>
</evidence>
<dbReference type="AlphaFoldDB" id="A0A0G4L7A3"/>
<dbReference type="SUPFAM" id="SSF100950">
    <property type="entry name" value="NagB/RpiA/CoA transferase-like"/>
    <property type="match status" value="1"/>
</dbReference>
<dbReference type="GO" id="GO:0006046">
    <property type="term" value="P:N-acetylglucosamine catabolic process"/>
    <property type="evidence" value="ECO:0007669"/>
    <property type="project" value="TreeGrafter"/>
</dbReference>
<dbReference type="FunFam" id="3.40.50.1360:FF:000002">
    <property type="entry name" value="Glucosamine-6-phosphate deaminase"/>
    <property type="match status" value="1"/>
</dbReference>
<evidence type="ECO:0000256" key="7">
    <source>
        <dbReference type="ARBA" id="ARBA00049961"/>
    </source>
</evidence>
<evidence type="ECO:0000256" key="9">
    <source>
        <dbReference type="SAM" id="MobiDB-lite"/>
    </source>
</evidence>
<sequence>MRLIIRDDAESAATYVANYIVNRIREFGPCTERPFVMGLPTGSTPMGVYKLLVEKYKAGEVSFEHVVTFNMDEYVGIPRDHSQSYHTFMWRNLFSHIDILPSNVHILNGNAPSLEAECAAYEAAISAVGGIDLFLAGIGADGHIAFNEPGSSLASRTRVKTLAYDTVLDNARFFGDDLAAVPRCALTVGVRTVLDAAEVVAVALGARKAPALQRCIEAGVNHMWTLSALQMHPHAMVVCDEDATLELAVKTVRYFNSIEKVARERGYEQVLPAELRVHPASPTSPASSGRDSAVIVDAVQSPTVLRPQPVTPALLRANSPALAPNDPGAGARERGYEQVLPAELRVHPASPTSPASSGRDSVVVVDAVQSPTVLRPQLVTPALLRANSPALDPNVRAVSPDLDLVPDRMASRIPEPALTRRLTPNPEQQMPGLRMNAVGA</sequence>
<accession>A0A0G4L7A3</accession>
<dbReference type="GO" id="GO:0006043">
    <property type="term" value="P:glucosamine catabolic process"/>
    <property type="evidence" value="ECO:0007669"/>
    <property type="project" value="TreeGrafter"/>
</dbReference>
<organism evidence="11 12">
    <name type="scientific">Verticillium longisporum</name>
    <name type="common">Verticillium dahliae var. longisporum</name>
    <dbReference type="NCBI Taxonomy" id="100787"/>
    <lineage>
        <taxon>Eukaryota</taxon>
        <taxon>Fungi</taxon>
        <taxon>Dikarya</taxon>
        <taxon>Ascomycota</taxon>
        <taxon>Pezizomycotina</taxon>
        <taxon>Sordariomycetes</taxon>
        <taxon>Hypocreomycetidae</taxon>
        <taxon>Glomerellales</taxon>
        <taxon>Plectosphaerellaceae</taxon>
        <taxon>Verticillium</taxon>
    </lineage>
</organism>
<keyword evidence="5" id="KW-0378">Hydrolase</keyword>
<comment type="catalytic activity">
    <reaction evidence="1">
        <text>alpha-D-glucosamine 6-phosphate + H2O = beta-D-fructose 6-phosphate + NH4(+)</text>
        <dbReference type="Rhea" id="RHEA:12172"/>
        <dbReference type="ChEBI" id="CHEBI:15377"/>
        <dbReference type="ChEBI" id="CHEBI:28938"/>
        <dbReference type="ChEBI" id="CHEBI:57634"/>
        <dbReference type="ChEBI" id="CHEBI:75989"/>
        <dbReference type="EC" id="3.5.99.6"/>
    </reaction>
</comment>
<feature type="domain" description="Glucosamine/galactosamine-6-phosphate isomerase" evidence="10">
    <location>
        <begin position="8"/>
        <end position="234"/>
    </location>
</feature>
<dbReference type="EMBL" id="CVQI01008335">
    <property type="protein sequence ID" value="CRK17846.1"/>
    <property type="molecule type" value="Genomic_DNA"/>
</dbReference>
<dbReference type="GO" id="GO:0019262">
    <property type="term" value="P:N-acetylneuraminate catabolic process"/>
    <property type="evidence" value="ECO:0007669"/>
    <property type="project" value="TreeGrafter"/>
</dbReference>
<evidence type="ECO:0000256" key="1">
    <source>
        <dbReference type="ARBA" id="ARBA00000644"/>
    </source>
</evidence>
<evidence type="ECO:0000313" key="12">
    <source>
        <dbReference type="Proteomes" id="UP000045706"/>
    </source>
</evidence>
<dbReference type="NCBIfam" id="TIGR00502">
    <property type="entry name" value="nagB"/>
    <property type="match status" value="1"/>
</dbReference>